<dbReference type="InterPro" id="IPR031303">
    <property type="entry name" value="C5_meth_CS"/>
</dbReference>
<dbReference type="SUPFAM" id="SSF53335">
    <property type="entry name" value="S-adenosyl-L-methionine-dependent methyltransferases"/>
    <property type="match status" value="1"/>
</dbReference>
<sequence>MADLKNIAEVAPILFGLRPDVIAGGPPCQDYSSAGGRQEGDRAGLTAAYAMLIAIVRPEWIVMENVPGALKSKAWQQAEAILRNAGYGFTIQLLDAAFYGVGQTRERLIVVGRLGEEDGFLTDALVAAASRRPTTARDVLGDAIGDRFYVHPRYMHKKRIWSADEPAPTVRSTYARRVPPDYVPISTDAQGDGAPSELTRDLVAALQGFPADFDWSSCGLEDRDRMGGNAVPVPLARAIATVILQRHRGETQPALERDFSSWLRDRGHAPSTVEDVRAKANRARRLLGGRIMSEIAAEVAKLEGAAAFQELPAKTQSALRVALRLHAEFRQERRQAPLKKAVKARKTSAKKAA</sequence>
<evidence type="ECO:0000256" key="6">
    <source>
        <dbReference type="ARBA" id="ARBA00047422"/>
    </source>
</evidence>
<feature type="region of interest" description="Disordered" evidence="8">
    <location>
        <begin position="334"/>
        <end position="353"/>
    </location>
</feature>
<evidence type="ECO:0000256" key="3">
    <source>
        <dbReference type="ARBA" id="ARBA00022679"/>
    </source>
</evidence>
<keyword evidence="4 7" id="KW-0949">S-adenosyl-L-methionine</keyword>
<dbReference type="PRINTS" id="PR00105">
    <property type="entry name" value="C5METTRFRASE"/>
</dbReference>
<dbReference type="GO" id="GO:0032259">
    <property type="term" value="P:methylation"/>
    <property type="evidence" value="ECO:0007669"/>
    <property type="project" value="UniProtKB-KW"/>
</dbReference>
<evidence type="ECO:0000256" key="2">
    <source>
        <dbReference type="ARBA" id="ARBA00022603"/>
    </source>
</evidence>
<comment type="catalytic activity">
    <reaction evidence="6">
        <text>a 2'-deoxycytidine in DNA + S-adenosyl-L-methionine = a 5-methyl-2'-deoxycytidine in DNA + S-adenosyl-L-homocysteine + H(+)</text>
        <dbReference type="Rhea" id="RHEA:13681"/>
        <dbReference type="Rhea" id="RHEA-COMP:11369"/>
        <dbReference type="Rhea" id="RHEA-COMP:11370"/>
        <dbReference type="ChEBI" id="CHEBI:15378"/>
        <dbReference type="ChEBI" id="CHEBI:57856"/>
        <dbReference type="ChEBI" id="CHEBI:59789"/>
        <dbReference type="ChEBI" id="CHEBI:85452"/>
        <dbReference type="ChEBI" id="CHEBI:85454"/>
        <dbReference type="EC" id="2.1.1.37"/>
    </reaction>
</comment>
<evidence type="ECO:0000256" key="7">
    <source>
        <dbReference type="PROSITE-ProRule" id="PRU01016"/>
    </source>
</evidence>
<dbReference type="PROSITE" id="PS00094">
    <property type="entry name" value="C5_MTASE_1"/>
    <property type="match status" value="1"/>
</dbReference>
<dbReference type="STRING" id="1672749.BJF92_00645"/>
<dbReference type="Proteomes" id="UP000186143">
    <property type="component" value="Unassembled WGS sequence"/>
</dbReference>
<comment type="caution">
    <text evidence="9">The sequence shown here is derived from an EMBL/GenBank/DDBJ whole genome shotgun (WGS) entry which is preliminary data.</text>
</comment>
<reference evidence="9 10" key="1">
    <citation type="submission" date="2016-09" db="EMBL/GenBank/DDBJ databases">
        <title>Rhizobium sp. nov., a novel species isolated from the rice rhizosphere.</title>
        <authorList>
            <person name="Zhao J."/>
            <person name="Zhang X."/>
        </authorList>
    </citation>
    <scope>NUCLEOTIDE SEQUENCE [LARGE SCALE GENOMIC DNA]</scope>
    <source>
        <strain evidence="9 10">MH17</strain>
    </source>
</reference>
<dbReference type="EC" id="2.1.1.37" evidence="1"/>
<evidence type="ECO:0000256" key="8">
    <source>
        <dbReference type="SAM" id="MobiDB-lite"/>
    </source>
</evidence>
<dbReference type="GO" id="GO:0009307">
    <property type="term" value="P:DNA restriction-modification system"/>
    <property type="evidence" value="ECO:0007669"/>
    <property type="project" value="UniProtKB-KW"/>
</dbReference>
<dbReference type="InterPro" id="IPR050390">
    <property type="entry name" value="C5-Methyltransferase"/>
</dbReference>
<keyword evidence="5" id="KW-0680">Restriction system</keyword>
<evidence type="ECO:0000256" key="1">
    <source>
        <dbReference type="ARBA" id="ARBA00011975"/>
    </source>
</evidence>
<keyword evidence="2 7" id="KW-0489">Methyltransferase</keyword>
<dbReference type="PANTHER" id="PTHR10629:SF52">
    <property type="entry name" value="DNA (CYTOSINE-5)-METHYLTRANSFERASE 1"/>
    <property type="match status" value="1"/>
</dbReference>
<comment type="similarity">
    <text evidence="7">Belongs to the class I-like SAM-binding methyltransferase superfamily. C5-methyltransferase family.</text>
</comment>
<evidence type="ECO:0000256" key="5">
    <source>
        <dbReference type="ARBA" id="ARBA00022747"/>
    </source>
</evidence>
<dbReference type="Gene3D" id="3.40.50.150">
    <property type="entry name" value="Vaccinia Virus protein VP39"/>
    <property type="match status" value="1"/>
</dbReference>
<protein>
    <recommendedName>
        <fullName evidence="1">DNA (cytosine-5-)-methyltransferase</fullName>
        <ecNumber evidence="1">2.1.1.37</ecNumber>
    </recommendedName>
</protein>
<dbReference type="InterPro" id="IPR001525">
    <property type="entry name" value="C5_MeTfrase"/>
</dbReference>
<dbReference type="InterPro" id="IPR018117">
    <property type="entry name" value="C5_DNA_meth_AS"/>
</dbReference>
<evidence type="ECO:0000256" key="4">
    <source>
        <dbReference type="ARBA" id="ARBA00022691"/>
    </source>
</evidence>
<dbReference type="PROSITE" id="PS51679">
    <property type="entry name" value="SAM_MT_C5"/>
    <property type="match status" value="1"/>
</dbReference>
<keyword evidence="3 7" id="KW-0808">Transferase</keyword>
<dbReference type="InterPro" id="IPR029063">
    <property type="entry name" value="SAM-dependent_MTases_sf"/>
</dbReference>
<dbReference type="PROSITE" id="PS00095">
    <property type="entry name" value="C5_MTASE_2"/>
    <property type="match status" value="1"/>
</dbReference>
<accession>A0A1Q9AEU5</accession>
<dbReference type="Gene3D" id="3.90.120.10">
    <property type="entry name" value="DNA Methylase, subunit A, domain 2"/>
    <property type="match status" value="1"/>
</dbReference>
<dbReference type="EMBL" id="MKIO01000040">
    <property type="protein sequence ID" value="OLP53477.1"/>
    <property type="molecule type" value="Genomic_DNA"/>
</dbReference>
<evidence type="ECO:0000313" key="9">
    <source>
        <dbReference type="EMBL" id="OLP53477.1"/>
    </source>
</evidence>
<organism evidence="9 10">
    <name type="scientific">Xaviernesmea rhizosphaerae</name>
    <dbReference type="NCBI Taxonomy" id="1672749"/>
    <lineage>
        <taxon>Bacteria</taxon>
        <taxon>Pseudomonadati</taxon>
        <taxon>Pseudomonadota</taxon>
        <taxon>Alphaproteobacteria</taxon>
        <taxon>Hyphomicrobiales</taxon>
        <taxon>Rhizobiaceae</taxon>
        <taxon>Rhizobium/Agrobacterium group</taxon>
        <taxon>Xaviernesmea</taxon>
    </lineage>
</organism>
<dbReference type="Pfam" id="PF00145">
    <property type="entry name" value="DNA_methylase"/>
    <property type="match status" value="2"/>
</dbReference>
<feature type="active site" evidence="7">
    <location>
        <position position="28"/>
    </location>
</feature>
<dbReference type="PANTHER" id="PTHR10629">
    <property type="entry name" value="CYTOSINE-SPECIFIC METHYLTRANSFERASE"/>
    <property type="match status" value="1"/>
</dbReference>
<proteinExistence type="inferred from homology"/>
<evidence type="ECO:0000313" key="10">
    <source>
        <dbReference type="Proteomes" id="UP000186143"/>
    </source>
</evidence>
<gene>
    <name evidence="9" type="ORF">BJF92_00645</name>
</gene>
<dbReference type="AlphaFoldDB" id="A0A1Q9AEU5"/>
<feature type="compositionally biased region" description="Basic residues" evidence="8">
    <location>
        <begin position="336"/>
        <end position="353"/>
    </location>
</feature>
<name>A0A1Q9AEU5_9HYPH</name>
<dbReference type="GO" id="GO:0003886">
    <property type="term" value="F:DNA (cytosine-5-)-methyltransferase activity"/>
    <property type="evidence" value="ECO:0007669"/>
    <property type="project" value="UniProtKB-EC"/>
</dbReference>